<keyword evidence="4" id="KW-1185">Reference proteome</keyword>
<dbReference type="OrthoDB" id="37537at2759"/>
<evidence type="ECO:0000256" key="1">
    <source>
        <dbReference type="ARBA" id="ARBA00023002"/>
    </source>
</evidence>
<evidence type="ECO:0000259" key="2">
    <source>
        <dbReference type="Pfam" id="PF00248"/>
    </source>
</evidence>
<dbReference type="Pfam" id="PF00248">
    <property type="entry name" value="Aldo_ket_red"/>
    <property type="match status" value="1"/>
</dbReference>
<dbReference type="GO" id="GO:0016491">
    <property type="term" value="F:oxidoreductase activity"/>
    <property type="evidence" value="ECO:0007669"/>
    <property type="project" value="UniProtKB-KW"/>
</dbReference>
<comment type="caution">
    <text evidence="3">The sequence shown here is derived from an EMBL/GenBank/DDBJ whole genome shotgun (WGS) entry which is preliminary data.</text>
</comment>
<dbReference type="CDD" id="cd19093">
    <property type="entry name" value="AKR_AtPLR-like"/>
    <property type="match status" value="1"/>
</dbReference>
<dbReference type="InterPro" id="IPR036812">
    <property type="entry name" value="NAD(P)_OxRdtase_dom_sf"/>
</dbReference>
<dbReference type="PROSITE" id="PS00062">
    <property type="entry name" value="ALDOKETO_REDUCTASE_2"/>
    <property type="match status" value="1"/>
</dbReference>
<dbReference type="InterPro" id="IPR018170">
    <property type="entry name" value="Aldo/ket_reductase_CS"/>
</dbReference>
<proteinExistence type="predicted"/>
<dbReference type="InterPro" id="IPR050523">
    <property type="entry name" value="AKR_Detox_Biosynth"/>
</dbReference>
<reference evidence="3" key="1">
    <citation type="journal article" date="2020" name="Fungal Divers.">
        <title>Resolving the Mortierellaceae phylogeny through synthesis of multi-gene phylogenetics and phylogenomics.</title>
        <authorList>
            <person name="Vandepol N."/>
            <person name="Liber J."/>
            <person name="Desiro A."/>
            <person name="Na H."/>
            <person name="Kennedy M."/>
            <person name="Barry K."/>
            <person name="Grigoriev I.V."/>
            <person name="Miller A.N."/>
            <person name="O'Donnell K."/>
            <person name="Stajich J.E."/>
            <person name="Bonito G."/>
        </authorList>
    </citation>
    <scope>NUCLEOTIDE SEQUENCE</scope>
    <source>
        <strain evidence="3">NRRL 2769</strain>
    </source>
</reference>
<organism evidence="3 4">
    <name type="scientific">Entomortierella chlamydospora</name>
    <dbReference type="NCBI Taxonomy" id="101097"/>
    <lineage>
        <taxon>Eukaryota</taxon>
        <taxon>Fungi</taxon>
        <taxon>Fungi incertae sedis</taxon>
        <taxon>Mucoromycota</taxon>
        <taxon>Mortierellomycotina</taxon>
        <taxon>Mortierellomycetes</taxon>
        <taxon>Mortierellales</taxon>
        <taxon>Mortierellaceae</taxon>
        <taxon>Entomortierella</taxon>
    </lineage>
</organism>
<dbReference type="PANTHER" id="PTHR43364:SF4">
    <property type="entry name" value="NAD(P)-LINKED OXIDOREDUCTASE SUPERFAMILY PROTEIN"/>
    <property type="match status" value="1"/>
</dbReference>
<gene>
    <name evidence="3" type="ORF">BGZ80_006665</name>
</gene>
<dbReference type="PRINTS" id="PR00069">
    <property type="entry name" value="ALDKETRDTASE"/>
</dbReference>
<dbReference type="Gene3D" id="3.20.20.100">
    <property type="entry name" value="NADP-dependent oxidoreductase domain"/>
    <property type="match status" value="1"/>
</dbReference>
<protein>
    <recommendedName>
        <fullName evidence="2">NADP-dependent oxidoreductase domain-containing protein</fullName>
    </recommendedName>
</protein>
<dbReference type="InterPro" id="IPR023210">
    <property type="entry name" value="NADP_OxRdtase_dom"/>
</dbReference>
<sequence>MSSNSTLDKPQAAGTIYVKDIPSRETRLTLGGVISVSPMAIGTWAWGDSTWGYKPEMFNDIANTWDALQEGSGINFFDTAEVYGSGESERIIGRLLKKSKEEGKTLPVVATKFIPFPWRIRYPSSLLDALKGSMERLGVDVVDMLQIHGPVSLRSIEVIADALAESVKLGLVKTVGVSNYSISEMVRMHTALAKHNIPLASNQVEFSLLRRLPETSGLIAKCHELGVAVLAYSPLGMGRLSGKYSAENPPPSGRRFSNYPMKELVPLLTVMEKIAKKHDKPMTAVALNYTICKGTIPLGGARNPEQARQNAKALDWRLSEEEIAELDSVALIGCTGLVWQHG</sequence>
<dbReference type="Proteomes" id="UP000703661">
    <property type="component" value="Unassembled WGS sequence"/>
</dbReference>
<dbReference type="SUPFAM" id="SSF51430">
    <property type="entry name" value="NAD(P)-linked oxidoreductase"/>
    <property type="match status" value="1"/>
</dbReference>
<dbReference type="AlphaFoldDB" id="A0A9P6N3N1"/>
<keyword evidence="1" id="KW-0560">Oxidoreductase</keyword>
<feature type="domain" description="NADP-dependent oxidoreductase" evidence="2">
    <location>
        <begin position="39"/>
        <end position="329"/>
    </location>
</feature>
<dbReference type="InterPro" id="IPR020471">
    <property type="entry name" value="AKR"/>
</dbReference>
<accession>A0A9P6N3N1</accession>
<dbReference type="PANTHER" id="PTHR43364">
    <property type="entry name" value="NADH-SPECIFIC METHYLGLYOXAL REDUCTASE-RELATED"/>
    <property type="match status" value="1"/>
</dbReference>
<evidence type="ECO:0000313" key="4">
    <source>
        <dbReference type="Proteomes" id="UP000703661"/>
    </source>
</evidence>
<dbReference type="EMBL" id="JAAAID010000033">
    <property type="protein sequence ID" value="KAG0024014.1"/>
    <property type="molecule type" value="Genomic_DNA"/>
</dbReference>
<evidence type="ECO:0000313" key="3">
    <source>
        <dbReference type="EMBL" id="KAG0024014.1"/>
    </source>
</evidence>
<name>A0A9P6N3N1_9FUNG</name>